<evidence type="ECO:0000313" key="1">
    <source>
        <dbReference type="EMBL" id="MBB6733971.1"/>
    </source>
</evidence>
<dbReference type="AlphaFoldDB" id="A0A7X0VXF7"/>
<comment type="caution">
    <text evidence="1">The sequence shown here is derived from an EMBL/GenBank/DDBJ whole genome shotgun (WGS) entry which is preliminary data.</text>
</comment>
<reference evidence="1 2" key="1">
    <citation type="submission" date="2020-08" db="EMBL/GenBank/DDBJ databases">
        <title>Cohnella phylogeny.</title>
        <authorList>
            <person name="Dunlap C."/>
        </authorList>
    </citation>
    <scope>NUCLEOTIDE SEQUENCE [LARGE SCALE GENOMIC DNA]</scope>
    <source>
        <strain evidence="1 2">CBP 2801</strain>
    </source>
</reference>
<proteinExistence type="predicted"/>
<accession>A0A7X0VXF7</accession>
<dbReference type="EMBL" id="JACJVO010000031">
    <property type="protein sequence ID" value="MBB6733971.1"/>
    <property type="molecule type" value="Genomic_DNA"/>
</dbReference>
<protein>
    <submittedName>
        <fullName evidence="1">Uncharacterized protein</fullName>
    </submittedName>
</protein>
<evidence type="ECO:0000313" key="2">
    <source>
        <dbReference type="Proteomes" id="UP000564644"/>
    </source>
</evidence>
<dbReference type="RefSeq" id="WP_185131619.1">
    <property type="nucleotide sequence ID" value="NZ_JACJVO010000031.1"/>
</dbReference>
<organism evidence="1 2">
    <name type="scientific">Cohnella zeiphila</name>
    <dbReference type="NCBI Taxonomy" id="2761120"/>
    <lineage>
        <taxon>Bacteria</taxon>
        <taxon>Bacillati</taxon>
        <taxon>Bacillota</taxon>
        <taxon>Bacilli</taxon>
        <taxon>Bacillales</taxon>
        <taxon>Paenibacillaceae</taxon>
        <taxon>Cohnella</taxon>
    </lineage>
</organism>
<dbReference type="Proteomes" id="UP000564644">
    <property type="component" value="Unassembled WGS sequence"/>
</dbReference>
<name>A0A7X0VXF7_9BACL</name>
<sequence>MIVGLLRRCRGKAVVLKLVSAEEVGGVVVKVNKGIVVLRTLLGTKMFIPVPKIVAVITG</sequence>
<keyword evidence="2" id="KW-1185">Reference proteome</keyword>
<gene>
    <name evidence="1" type="ORF">H7C18_23890</name>
</gene>